<feature type="compositionally biased region" description="Basic and acidic residues" evidence="2">
    <location>
        <begin position="686"/>
        <end position="695"/>
    </location>
</feature>
<feature type="region of interest" description="Disordered" evidence="2">
    <location>
        <begin position="892"/>
        <end position="914"/>
    </location>
</feature>
<evidence type="ECO:0000256" key="2">
    <source>
        <dbReference type="SAM" id="MobiDB-lite"/>
    </source>
</evidence>
<dbReference type="GeneID" id="106051527"/>
<feature type="compositionally biased region" description="Basic and acidic residues" evidence="2">
    <location>
        <begin position="702"/>
        <end position="727"/>
    </location>
</feature>
<feature type="compositionally biased region" description="Basic residues" evidence="2">
    <location>
        <begin position="666"/>
        <end position="685"/>
    </location>
</feature>
<reference evidence="4" key="1">
    <citation type="submission" date="2025-08" db="UniProtKB">
        <authorList>
            <consortium name="RefSeq"/>
        </authorList>
    </citation>
    <scope>IDENTIFICATION</scope>
</reference>
<feature type="region of interest" description="Disordered" evidence="2">
    <location>
        <begin position="638"/>
        <end position="837"/>
    </location>
</feature>
<gene>
    <name evidence="4" type="primary">LOC106051527</name>
</gene>
<proteinExistence type="predicted"/>
<protein>
    <submittedName>
        <fullName evidence="4">Uncharacterized protein LOC106051527 isoform X2</fullName>
    </submittedName>
</protein>
<evidence type="ECO:0000256" key="1">
    <source>
        <dbReference type="SAM" id="Coils"/>
    </source>
</evidence>
<dbReference type="AlphaFoldDB" id="A0A9W2YIQ0"/>
<accession>A0A9W2YIQ0</accession>
<keyword evidence="3" id="KW-1185">Reference proteome</keyword>
<evidence type="ECO:0000313" key="3">
    <source>
        <dbReference type="Proteomes" id="UP001165740"/>
    </source>
</evidence>
<feature type="compositionally biased region" description="Basic residues" evidence="2">
    <location>
        <begin position="728"/>
        <end position="745"/>
    </location>
</feature>
<dbReference type="RefSeq" id="XP_055862559.1">
    <property type="nucleotide sequence ID" value="XM_056006584.1"/>
</dbReference>
<feature type="compositionally biased region" description="Polar residues" evidence="2">
    <location>
        <begin position="820"/>
        <end position="830"/>
    </location>
</feature>
<feature type="coiled-coil region" evidence="1">
    <location>
        <begin position="477"/>
        <end position="508"/>
    </location>
</feature>
<dbReference type="Proteomes" id="UP001165740">
    <property type="component" value="Chromosome 12"/>
</dbReference>
<keyword evidence="1" id="KW-0175">Coiled coil</keyword>
<sequence>MDEFLKHKGLPEIGKRGLMEIISKNDESSSKINDGNSRPHLNLRRSLTILSPYEEALKRSIKTRLLNNRVYVPWYRAYKFDSPQDVVSDYQPFDEIQRQDEDIALQHFYGERYLLFQDYKDPQVKQQRLAVLRMYNKKKEKETAAQAITIVSETDSIFGPTAHDKQKMKPIIEFFNKMHVNRKRECLARSKQKPNSKWHLLLKESVREKLRELVQKNKQHLARTKFMRTVRIVLNVKKFLASITTMITGDTETMFRRDKEYTEAAEASRQLLSRKKDGVKERNIFTANKYKCNNEINVPLSVKFSLTKPWFRRSEDEVDEIVQCFQTLKSFVEYPITYQRLIGRAAWLMDTLRFLELFPKTKLKDEADENIMLFYFRPNTVVTPDAANSEFVYVVSWGTCQVLVEIPPSSKMVANYVNYQKAKFEMKARSVRKKVSAYQLIEELQSRQSEAVQDKTLTTSKLDFESLRPLMLTAVHQKTLDLNIQKSEKRMEKFKEQMEAEVQRLNNKTTYLIAAIKKKSKKLPDFIDEWSERFKEHGITMPNEFLKPPVQYSPSIIIEDTDDRTNLFEIDDLIKINQKSSEKIEIDHLKTECMASRKQSAGPQTPRSKSSIGESIILKKIKSVSSAFSEEVLLPVTKSSEDSRTTKKFEPYNQNVREERSNSRSNSRRNSRRESRSHKPKKNRREQKLARKKSSEEEDLSDEKSPQKESEQDLEDTQKDAEDEKMAKGGHSKKKHRAKRRHSLKKSNPLENSASRSKSKVKQEVQKSGSPLEQSHSPVTLKKEPRKIKKSDKSATQKSATKKSKEQVSSSDTRVKERQSPQQIRSQMLLSKSKETTMPEINEISNNSLHGQVSNKSMLPNARLSRNNSNISASIFLNEPNKQSKKNSLTFSKISSSSTVDDTSTTSYGYVSSTSGTLDSSRRKTFFVPVNKPAEYSKWKLRSTLLRGDHLGTEWLDYNDRPFEPVTEICSLVSRGSVVIMIRKTFLLKYLRKNW</sequence>
<feature type="compositionally biased region" description="Basic and acidic residues" evidence="2">
    <location>
        <begin position="639"/>
        <end position="662"/>
    </location>
</feature>
<name>A0A9W2YIQ0_BIOGL</name>
<feature type="compositionally biased region" description="Polar residues" evidence="2">
    <location>
        <begin position="769"/>
        <end position="778"/>
    </location>
</feature>
<organism evidence="3 4">
    <name type="scientific">Biomphalaria glabrata</name>
    <name type="common">Bloodfluke planorb</name>
    <name type="synonym">Freshwater snail</name>
    <dbReference type="NCBI Taxonomy" id="6526"/>
    <lineage>
        <taxon>Eukaryota</taxon>
        <taxon>Metazoa</taxon>
        <taxon>Spiralia</taxon>
        <taxon>Lophotrochozoa</taxon>
        <taxon>Mollusca</taxon>
        <taxon>Gastropoda</taxon>
        <taxon>Heterobranchia</taxon>
        <taxon>Euthyneura</taxon>
        <taxon>Panpulmonata</taxon>
        <taxon>Hygrophila</taxon>
        <taxon>Lymnaeoidea</taxon>
        <taxon>Planorbidae</taxon>
        <taxon>Biomphalaria</taxon>
    </lineage>
</organism>
<evidence type="ECO:0000313" key="4">
    <source>
        <dbReference type="RefSeq" id="XP_055862559.1"/>
    </source>
</evidence>